<protein>
    <submittedName>
        <fullName evidence="2">Uncharacterized protein</fullName>
    </submittedName>
</protein>
<accession>A0AAI8BG72</accession>
<dbReference type="Proteomes" id="UP000031874">
    <property type="component" value="Chromosome"/>
</dbReference>
<evidence type="ECO:0000313" key="4">
    <source>
        <dbReference type="Proteomes" id="UP000001944"/>
    </source>
</evidence>
<reference evidence="2 5" key="3">
    <citation type="journal article" date="2015" name="Genome Announc.">
        <title>Genome sequencing of 18 francisella strains to aid in assay development and testing.</title>
        <authorList>
            <person name="Johnson S.L."/>
            <person name="Daligault H.E."/>
            <person name="Davenport K.W."/>
            <person name="Coyne S.R."/>
            <person name="Frey K.G."/>
            <person name="Koroleva G.I."/>
            <person name="Broomall S.M."/>
            <person name="Bishop-Lilly K.A."/>
            <person name="Bruce D.C."/>
            <person name="Chertkov O."/>
            <person name="Freitas T."/>
            <person name="Jaissle J."/>
            <person name="Ladner J.T."/>
            <person name="Rosenzweig C.N."/>
            <person name="Gibbons H.S."/>
            <person name="Palacios G.F."/>
            <person name="Redden C.L."/>
            <person name="Xu Y."/>
            <person name="Minogue T.D."/>
            <person name="Chain P.S."/>
        </authorList>
    </citation>
    <scope>NUCLEOTIDE SEQUENCE [LARGE SCALE GENOMIC DNA]</scope>
    <source>
        <strain evidence="2 5">LVS</strain>
    </source>
</reference>
<reference evidence="4" key="2">
    <citation type="submission" date="2006-03" db="EMBL/GenBank/DDBJ databases">
        <title>Complete genome sequence of Francisella tularensis LVS (Live Vaccine Strain).</title>
        <authorList>
            <person name="Chain P."/>
            <person name="Larimer F."/>
            <person name="Land M."/>
            <person name="Stilwagen S."/>
            <person name="Larsson P."/>
            <person name="Bearden S."/>
            <person name="Chu M."/>
            <person name="Oyston P."/>
            <person name="Forsman M."/>
            <person name="Andersson S."/>
            <person name="Lindler L."/>
            <person name="Titball R."/>
            <person name="Garcia E."/>
        </authorList>
    </citation>
    <scope>NUCLEOTIDE SEQUENCE [LARGE SCALE GENOMIC DNA]</scope>
    <source>
        <strain evidence="4">LVS</strain>
    </source>
</reference>
<gene>
    <name evidence="3" type="ordered locus">FTL_1628</name>
    <name evidence="2" type="ORF">AW21_442</name>
</gene>
<reference evidence="3" key="1">
    <citation type="submission" date="2006-02" db="EMBL/GenBank/DDBJ databases">
        <authorList>
            <consortium name="Microbial Genomics Group"/>
            <consortium name="Lawrence Livermore National Laboratory"/>
            <consortium name="and the Genome Analysis Group"/>
            <consortium name="Oak Ridge National Laboratory"/>
            <person name="Larimer F.W."/>
        </authorList>
    </citation>
    <scope>NUCLEOTIDE SEQUENCE</scope>
    <source>
        <strain evidence="3">LVS</strain>
    </source>
</reference>
<dbReference type="AlphaFoldDB" id="A0AAI8BG72"/>
<keyword evidence="1" id="KW-0732">Signal</keyword>
<evidence type="ECO:0000313" key="2">
    <source>
        <dbReference type="EMBL" id="AJI58317.1"/>
    </source>
</evidence>
<evidence type="ECO:0000313" key="3">
    <source>
        <dbReference type="EMBL" id="CAJ80067.1"/>
    </source>
</evidence>
<reference evidence="3" key="4">
    <citation type="submission" date="2015-02" db="EMBL/GenBank/DDBJ databases">
        <title>Complete genome sequence of Francisella tularensis LVS (Live Vaccine Strain).</title>
        <authorList>
            <person name="Chain P."/>
            <person name="Larimer F."/>
            <person name="Land M."/>
            <person name="Stilwagen S."/>
            <person name="Larsson P."/>
            <person name="Bearden S."/>
            <person name="Chu M."/>
            <person name="Oyston P."/>
            <person name="Forsman M."/>
            <person name="Andersson S."/>
            <person name="Lindler L."/>
            <person name="Titball R."/>
            <person name="Garcia E."/>
        </authorList>
    </citation>
    <scope>NUCLEOTIDE SEQUENCE</scope>
    <source>
        <strain evidence="3">LVS</strain>
    </source>
</reference>
<dbReference type="Proteomes" id="UP000001944">
    <property type="component" value="Chromosome"/>
</dbReference>
<name>A0AAI8BG72_FRATH</name>
<proteinExistence type="predicted"/>
<dbReference type="EMBL" id="AM233362">
    <property type="protein sequence ID" value="CAJ80067.1"/>
    <property type="molecule type" value="Genomic_DNA"/>
</dbReference>
<feature type="chain" id="PRO_5044707687" evidence="1">
    <location>
        <begin position="30"/>
        <end position="237"/>
    </location>
</feature>
<sequence>MRFLNQKGKKLIVTTALASLMFSPLYSFAYLSQATSDTQSQVQQVASTLVGGKIQPYMQYSIRNQNGYLVAQGETNAKGYFIEDVANVGIGDTLTLEYGIRRISQTINSRVVLFTESNNNTMLLQAPMLGGMDGGDAAFSIANIAIMAATGDYVFAVIGFVNLLLGILGPDQQDIVMMFTEKSLQDLTEAVTAQIDTDNQNMLANFANAQKYRADKDFTDLKGVSQKLSNYTTLLIR</sequence>
<organism evidence="2 5">
    <name type="scientific">Francisella tularensis subsp. holarctica (strain LVS)</name>
    <dbReference type="NCBI Taxonomy" id="376619"/>
    <lineage>
        <taxon>Bacteria</taxon>
        <taxon>Pseudomonadati</taxon>
        <taxon>Pseudomonadota</taxon>
        <taxon>Gammaproteobacteria</taxon>
        <taxon>Thiotrichales</taxon>
        <taxon>Francisellaceae</taxon>
        <taxon>Francisella</taxon>
    </lineage>
</organism>
<feature type="signal peptide" evidence="1">
    <location>
        <begin position="1"/>
        <end position="29"/>
    </location>
</feature>
<dbReference type="KEGG" id="ftl:FTL_1628"/>
<dbReference type="EMBL" id="CP009694">
    <property type="protein sequence ID" value="AJI58317.1"/>
    <property type="molecule type" value="Genomic_DNA"/>
</dbReference>
<evidence type="ECO:0000313" key="5">
    <source>
        <dbReference type="Proteomes" id="UP000031874"/>
    </source>
</evidence>
<evidence type="ECO:0000256" key="1">
    <source>
        <dbReference type="SAM" id="SignalP"/>
    </source>
</evidence>